<evidence type="ECO:0000259" key="1">
    <source>
        <dbReference type="Pfam" id="PF00149"/>
    </source>
</evidence>
<dbReference type="AlphaFoldDB" id="A0ABD4RES2"/>
<feature type="domain" description="Calcineurin-like phosphoesterase" evidence="1">
    <location>
        <begin position="4"/>
        <end position="74"/>
    </location>
</feature>
<dbReference type="Gene3D" id="3.60.21.10">
    <property type="match status" value="1"/>
</dbReference>
<dbReference type="GO" id="GO:0016787">
    <property type="term" value="F:hydrolase activity"/>
    <property type="evidence" value="ECO:0007669"/>
    <property type="project" value="UniProtKB-ARBA"/>
</dbReference>
<comment type="caution">
    <text evidence="2">The sequence shown here is derived from an EMBL/GenBank/DDBJ whole genome shotgun (WGS) entry which is preliminary data.</text>
</comment>
<gene>
    <name evidence="2" type="ORF">K4H94_02080</name>
</gene>
<name>A0ABD4RES2_9CLOT</name>
<dbReference type="Proteomes" id="UP000775179">
    <property type="component" value="Unassembled WGS sequence"/>
</dbReference>
<proteinExistence type="predicted"/>
<organism evidence="2 3">
    <name type="scientific">Clostridium chauvoei</name>
    <dbReference type="NCBI Taxonomy" id="46867"/>
    <lineage>
        <taxon>Bacteria</taxon>
        <taxon>Bacillati</taxon>
        <taxon>Bacillota</taxon>
        <taxon>Clostridia</taxon>
        <taxon>Eubacteriales</taxon>
        <taxon>Clostridiaceae</taxon>
        <taxon>Clostridium</taxon>
    </lineage>
</organism>
<sequence length="94" mass="10491">MHYIGTTSDVHGDISNLKSWLSNLDKDSKPLDYMIFGGDYVGPKEAENCVKAVNEESQGTQVILAKGNHDACCCIKNLDTPLKFICKYSKKEYN</sequence>
<dbReference type="Pfam" id="PF00149">
    <property type="entry name" value="Metallophos"/>
    <property type="match status" value="1"/>
</dbReference>
<reference evidence="2 3" key="1">
    <citation type="submission" date="2021-08" db="EMBL/GenBank/DDBJ databases">
        <title>Genome sequence analysis of Clostridium chauvoei strains of European origin and evaluation of typing options for outbreak investigations.</title>
        <authorList>
            <person name="Abdel-Glil M."/>
            <person name="Thomas P."/>
            <person name="Seyboldt C."/>
        </authorList>
    </citation>
    <scope>NUCLEOTIDE SEQUENCE [LARGE SCALE GENOMIC DNA]</scope>
    <source>
        <strain evidence="2 3">S0260-09</strain>
    </source>
</reference>
<accession>A0ABD4RES2</accession>
<dbReference type="RefSeq" id="WP_096145418.1">
    <property type="nucleotide sequence ID" value="NZ_CP018624.1"/>
</dbReference>
<evidence type="ECO:0000313" key="3">
    <source>
        <dbReference type="Proteomes" id="UP000775179"/>
    </source>
</evidence>
<dbReference type="InterPro" id="IPR004843">
    <property type="entry name" value="Calcineurin-like_PHP"/>
</dbReference>
<dbReference type="SUPFAM" id="SSF56300">
    <property type="entry name" value="Metallo-dependent phosphatases"/>
    <property type="match status" value="1"/>
</dbReference>
<dbReference type="EMBL" id="JAIFTX010000003">
    <property type="protein sequence ID" value="MBX7289841.1"/>
    <property type="molecule type" value="Genomic_DNA"/>
</dbReference>
<dbReference type="InterPro" id="IPR029052">
    <property type="entry name" value="Metallo-depent_PP-like"/>
</dbReference>
<evidence type="ECO:0000313" key="2">
    <source>
        <dbReference type="EMBL" id="MBX7289841.1"/>
    </source>
</evidence>
<protein>
    <submittedName>
        <fullName evidence="2">Metallophosphoesterase</fullName>
    </submittedName>
</protein>
<dbReference type="CDD" id="cd00838">
    <property type="entry name" value="MPP_superfamily"/>
    <property type="match status" value="1"/>
</dbReference>